<dbReference type="PANTHER" id="PTHR18895">
    <property type="entry name" value="HEMK METHYLTRANSFERASE"/>
    <property type="match status" value="1"/>
</dbReference>
<evidence type="ECO:0000256" key="1">
    <source>
        <dbReference type="ARBA" id="ARBA00022603"/>
    </source>
</evidence>
<evidence type="ECO:0000313" key="9">
    <source>
        <dbReference type="Proteomes" id="UP000186098"/>
    </source>
</evidence>
<keyword evidence="3 5" id="KW-0949">S-adenosyl-L-methionine</keyword>
<dbReference type="HAMAP" id="MF_02126">
    <property type="entry name" value="RF_methyltr_PrmC"/>
    <property type="match status" value="1"/>
</dbReference>
<reference evidence="9" key="1">
    <citation type="submission" date="2017-01" db="EMBL/GenBank/DDBJ databases">
        <authorList>
            <person name="Varghese N."/>
            <person name="Submissions S."/>
        </authorList>
    </citation>
    <scope>NUCLEOTIDE SEQUENCE [LARGE SCALE GENOMIC DNA]</scope>
    <source>
        <strain evidence="9">DSM 18714</strain>
    </source>
</reference>
<feature type="domain" description="Methyltransferase small" evidence="6">
    <location>
        <begin position="109"/>
        <end position="202"/>
    </location>
</feature>
<dbReference type="NCBIfam" id="TIGR00536">
    <property type="entry name" value="hemK_fam"/>
    <property type="match status" value="1"/>
</dbReference>
<organism evidence="8 9">
    <name type="scientific">Phaeovulum vinaykumarii</name>
    <dbReference type="NCBI Taxonomy" id="407234"/>
    <lineage>
        <taxon>Bacteria</taxon>
        <taxon>Pseudomonadati</taxon>
        <taxon>Pseudomonadota</taxon>
        <taxon>Alphaproteobacteria</taxon>
        <taxon>Rhodobacterales</taxon>
        <taxon>Paracoccaceae</taxon>
        <taxon>Phaeovulum</taxon>
    </lineage>
</organism>
<dbReference type="EC" id="2.1.1.297" evidence="5"/>
<dbReference type="CDD" id="cd02440">
    <property type="entry name" value="AdoMet_MTases"/>
    <property type="match status" value="1"/>
</dbReference>
<dbReference type="PANTHER" id="PTHR18895:SF74">
    <property type="entry name" value="MTRF1L RELEASE FACTOR GLUTAMINE METHYLTRANSFERASE"/>
    <property type="match status" value="1"/>
</dbReference>
<dbReference type="Gene3D" id="3.40.50.150">
    <property type="entry name" value="Vaccinia Virus protein VP39"/>
    <property type="match status" value="1"/>
</dbReference>
<comment type="catalytic activity">
    <reaction evidence="4 5">
        <text>L-glutaminyl-[peptide chain release factor] + S-adenosyl-L-methionine = N(5)-methyl-L-glutaminyl-[peptide chain release factor] + S-adenosyl-L-homocysteine + H(+)</text>
        <dbReference type="Rhea" id="RHEA:42896"/>
        <dbReference type="Rhea" id="RHEA-COMP:10271"/>
        <dbReference type="Rhea" id="RHEA-COMP:10272"/>
        <dbReference type="ChEBI" id="CHEBI:15378"/>
        <dbReference type="ChEBI" id="CHEBI:30011"/>
        <dbReference type="ChEBI" id="CHEBI:57856"/>
        <dbReference type="ChEBI" id="CHEBI:59789"/>
        <dbReference type="ChEBI" id="CHEBI:61891"/>
        <dbReference type="EC" id="2.1.1.297"/>
    </reaction>
</comment>
<dbReference type="InterPro" id="IPR007848">
    <property type="entry name" value="Small_mtfrase_dom"/>
</dbReference>
<dbReference type="InterPro" id="IPR029063">
    <property type="entry name" value="SAM-dependent_MTases_sf"/>
</dbReference>
<evidence type="ECO:0000313" key="8">
    <source>
        <dbReference type="EMBL" id="SIS49972.1"/>
    </source>
</evidence>
<evidence type="ECO:0000259" key="7">
    <source>
        <dbReference type="Pfam" id="PF17827"/>
    </source>
</evidence>
<dbReference type="RefSeq" id="WP_235816170.1">
    <property type="nucleotide sequence ID" value="NZ_FTOM01000001.1"/>
</dbReference>
<comment type="function">
    <text evidence="5">Methylates the class 1 translation termination release factors RF1/PrfA and RF2/PrfB on the glutamine residue of the universally conserved GGQ motif.</text>
</comment>
<dbReference type="InterPro" id="IPR040758">
    <property type="entry name" value="PrmC_N"/>
</dbReference>
<dbReference type="Proteomes" id="UP000186098">
    <property type="component" value="Unassembled WGS sequence"/>
</dbReference>
<evidence type="ECO:0000259" key="6">
    <source>
        <dbReference type="Pfam" id="PF05175"/>
    </source>
</evidence>
<comment type="similarity">
    <text evidence="5">Belongs to the protein N5-glutamine methyltransferase family. PrmC subfamily.</text>
</comment>
<dbReference type="GO" id="GO:0003676">
    <property type="term" value="F:nucleic acid binding"/>
    <property type="evidence" value="ECO:0007669"/>
    <property type="project" value="InterPro"/>
</dbReference>
<dbReference type="PROSITE" id="PS00092">
    <property type="entry name" value="N6_MTASE"/>
    <property type="match status" value="1"/>
</dbReference>
<keyword evidence="2 5" id="KW-0808">Transferase</keyword>
<dbReference type="SUPFAM" id="SSF53335">
    <property type="entry name" value="S-adenosyl-L-methionine-dependent methyltransferases"/>
    <property type="match status" value="1"/>
</dbReference>
<dbReference type="Gene3D" id="1.10.8.10">
    <property type="entry name" value="DNA helicase RuvA subunit, C-terminal domain"/>
    <property type="match status" value="1"/>
</dbReference>
<gene>
    <name evidence="5" type="primary">prmC</name>
    <name evidence="8" type="ORF">SAMN05421795_101112</name>
</gene>
<dbReference type="InterPro" id="IPR050320">
    <property type="entry name" value="N5-glutamine_MTase"/>
</dbReference>
<feature type="domain" description="Release factor glutamine methyltransferase N-terminal" evidence="7">
    <location>
        <begin position="18"/>
        <end position="87"/>
    </location>
</feature>
<dbReference type="Pfam" id="PF17827">
    <property type="entry name" value="PrmC_N"/>
    <property type="match status" value="1"/>
</dbReference>
<dbReference type="InterPro" id="IPR004556">
    <property type="entry name" value="HemK-like"/>
</dbReference>
<feature type="binding site" evidence="5">
    <location>
        <position position="180"/>
    </location>
    <ligand>
        <name>S-adenosyl-L-methionine</name>
        <dbReference type="ChEBI" id="CHEBI:59789"/>
    </ligand>
</feature>
<keyword evidence="1 5" id="KW-0489">Methyltransferase</keyword>
<feature type="binding site" evidence="5">
    <location>
        <begin position="128"/>
        <end position="132"/>
    </location>
    <ligand>
        <name>S-adenosyl-L-methionine</name>
        <dbReference type="ChEBI" id="CHEBI:59789"/>
    </ligand>
</feature>
<evidence type="ECO:0000256" key="3">
    <source>
        <dbReference type="ARBA" id="ARBA00022691"/>
    </source>
</evidence>
<feature type="binding site" evidence="5">
    <location>
        <begin position="194"/>
        <end position="197"/>
    </location>
    <ligand>
        <name>substrate</name>
    </ligand>
</feature>
<dbReference type="NCBIfam" id="TIGR03534">
    <property type="entry name" value="RF_mod_PrmC"/>
    <property type="match status" value="1"/>
</dbReference>
<protein>
    <recommendedName>
        <fullName evidence="5">Release factor glutamine methyltransferase</fullName>
        <shortName evidence="5">RF MTase</shortName>
        <ecNumber evidence="5">2.1.1.297</ecNumber>
    </recommendedName>
    <alternativeName>
        <fullName evidence="5">N5-glutamine methyltransferase PrmC</fullName>
    </alternativeName>
    <alternativeName>
        <fullName evidence="5">Protein-(glutamine-N5) MTase PrmC</fullName>
    </alternativeName>
    <alternativeName>
        <fullName evidence="5">Protein-glutamine N-methyltransferase PrmC</fullName>
    </alternativeName>
</protein>
<accession>A0A1N7JKS7</accession>
<feature type="binding site" evidence="5">
    <location>
        <position position="194"/>
    </location>
    <ligand>
        <name>S-adenosyl-L-methionine</name>
        <dbReference type="ChEBI" id="CHEBI:59789"/>
    </ligand>
</feature>
<proteinExistence type="inferred from homology"/>
<evidence type="ECO:0000256" key="4">
    <source>
        <dbReference type="ARBA" id="ARBA00048391"/>
    </source>
</evidence>
<evidence type="ECO:0000256" key="2">
    <source>
        <dbReference type="ARBA" id="ARBA00022679"/>
    </source>
</evidence>
<dbReference type="InterPro" id="IPR002052">
    <property type="entry name" value="DNA_methylase_N6_adenine_CS"/>
</dbReference>
<dbReference type="AlphaFoldDB" id="A0A1N7JKS7"/>
<dbReference type="STRING" id="407234.SAMN05421795_101112"/>
<evidence type="ECO:0000256" key="5">
    <source>
        <dbReference type="HAMAP-Rule" id="MF_02126"/>
    </source>
</evidence>
<dbReference type="GO" id="GO:0102559">
    <property type="term" value="F:peptide chain release factor N(5)-glutamine methyltransferase activity"/>
    <property type="evidence" value="ECO:0007669"/>
    <property type="project" value="UniProtKB-EC"/>
</dbReference>
<feature type="binding site" evidence="5">
    <location>
        <position position="151"/>
    </location>
    <ligand>
        <name>S-adenosyl-L-methionine</name>
        <dbReference type="ChEBI" id="CHEBI:59789"/>
    </ligand>
</feature>
<dbReference type="InterPro" id="IPR019874">
    <property type="entry name" value="RF_methyltr_PrmC"/>
</dbReference>
<dbReference type="GO" id="GO:0032259">
    <property type="term" value="P:methylation"/>
    <property type="evidence" value="ECO:0007669"/>
    <property type="project" value="UniProtKB-KW"/>
</dbReference>
<keyword evidence="9" id="KW-1185">Reference proteome</keyword>
<dbReference type="Pfam" id="PF05175">
    <property type="entry name" value="MTS"/>
    <property type="match status" value="1"/>
</dbReference>
<dbReference type="EMBL" id="FTOM01000001">
    <property type="protein sequence ID" value="SIS49972.1"/>
    <property type="molecule type" value="Genomic_DNA"/>
</dbReference>
<sequence>MTAAARAALGEAPHVDAALRAGRAFLEAQGIEGAARDARRLMAHVLGLSPDRMTLHLADPLGAEPRAGFADLLARRAAHEPVAQITGRREFWGRSFRVTRATLDPRPETETLVEQALAAPFARVLDLGTGTGCILLSCLAERRAAQGVGVDLSPEALAVARANAADLGLTARVDLRCSDWFAAVEGRFDLIVSNPPYIAADEMAALAPEVRDWEPHLALSPGGDGLAAYRAILSGVGPHLAPGGRLLLEIGWQQGAAVAALAQAAGLRDVRVLPDLDGRDRVVAAQAPG</sequence>
<name>A0A1N7JKS7_9RHOB</name>